<organism evidence="2">
    <name type="scientific">Neospora caninum (strain Liverpool)</name>
    <dbReference type="NCBI Taxonomy" id="572307"/>
    <lineage>
        <taxon>Eukaryota</taxon>
        <taxon>Sar</taxon>
        <taxon>Alveolata</taxon>
        <taxon>Apicomplexa</taxon>
        <taxon>Conoidasida</taxon>
        <taxon>Coccidia</taxon>
        <taxon>Eucoccidiorida</taxon>
        <taxon>Eimeriorina</taxon>
        <taxon>Sarcocystidae</taxon>
        <taxon>Neospora</taxon>
    </lineage>
</organism>
<feature type="region of interest" description="Disordered" evidence="1">
    <location>
        <begin position="56"/>
        <end position="83"/>
    </location>
</feature>
<evidence type="ECO:0000256" key="1">
    <source>
        <dbReference type="SAM" id="MobiDB-lite"/>
    </source>
</evidence>
<protein>
    <submittedName>
        <fullName evidence="2">Alveolin domain containing intermediate filament IMC15</fullName>
    </submittedName>
</protein>
<feature type="region of interest" description="Disordered" evidence="1">
    <location>
        <begin position="231"/>
        <end position="310"/>
    </location>
</feature>
<evidence type="ECO:0000313" key="2">
    <source>
        <dbReference type="EMBL" id="CEL64851.1"/>
    </source>
</evidence>
<feature type="compositionally biased region" description="Polar residues" evidence="1">
    <location>
        <begin position="61"/>
        <end position="82"/>
    </location>
</feature>
<feature type="compositionally biased region" description="Low complexity" evidence="1">
    <location>
        <begin position="288"/>
        <end position="302"/>
    </location>
</feature>
<accession>A0A0F7U6V8</accession>
<feature type="region of interest" description="Disordered" evidence="1">
    <location>
        <begin position="1"/>
        <end position="30"/>
    </location>
</feature>
<proteinExistence type="predicted"/>
<sequence length="693" mass="77734">MPICLPPVPQGRVSLPDENDNVPHQPFSERFHQRELERLSPGLPRPQTPRCLGTILIEPTPSGTDPRQRTPTGRSMQRQGRQASVAESAAAFCFCPTRPPRRTPQPREVQNSFADLPPPVTRCQTLSPRLSCAETTTRMCTTPSSSADDRSASCRSFYGAARQPLAPFPEGKPQVYIRPVRQSSRPLSPWQNAPPPAVSAASSKESSHGVGIYATPTEQISQLRVCGGIGSILGPGHPTPTLSSSSNPSAFQRSCGPTHPPSGNGPATWHQTSPTPAGERACTSAQVDPPDAAASATDSSRPNYSKAKRSQAVVEQKMVTEGYDRVECVVPRLRPVSVVENRIEVPVVKVVDTIVHKQQIEERIRFVDKPIIQEVEKFVEVPEVIYSDVIVEVPEIIEVIKHVPKEEIRENITYVPRFETKIIPKYVDVPIIKIVDRYEEVHQIQEVLKPVAKVKVVDVPREFTRIVPKYHIHKTKSEVSVPEIHYKEVPRYKTRYEPKIVHDTIVNHIPEYHDIEVPYEVPKVTVVDEPFFVTTYRDHEYPVPVSQSVKPVLLPGDHTQVVDVPVEKPYVVIHDRFETRPPIPELVPGQAVLRGVRHMDRERLTPEQEEYLAQQTMASRHHVRDHLFWEKGRAADLCARPPVQIPPPRQRKFFAGMPRRPSCCPTPSFVAAHGSQLPCTTPEQQPRAFPYPN</sequence>
<dbReference type="EMBL" id="LN714477">
    <property type="protein sequence ID" value="CEL64851.1"/>
    <property type="molecule type" value="Genomic_DNA"/>
</dbReference>
<dbReference type="InterPro" id="IPR022086">
    <property type="entry name" value="IMCp"/>
</dbReference>
<feature type="region of interest" description="Disordered" evidence="1">
    <location>
        <begin position="96"/>
        <end position="116"/>
    </location>
</feature>
<feature type="compositionally biased region" description="Polar residues" evidence="1">
    <location>
        <begin position="182"/>
        <end position="191"/>
    </location>
</feature>
<name>A0A0F7U6V8_NEOCL</name>
<gene>
    <name evidence="2" type="ORF">BN1204_007240</name>
</gene>
<dbReference type="Pfam" id="PF12314">
    <property type="entry name" value="IMCp"/>
    <property type="match status" value="1"/>
</dbReference>
<reference evidence="2" key="1">
    <citation type="journal article" date="2015" name="PLoS ONE">
        <title>Comprehensive Evaluation of Toxoplasma gondii VEG and Neospora caninum LIV Genomes with Tachyzoite Stage Transcriptome and Proteome Defines Novel Transcript Features.</title>
        <authorList>
            <person name="Ramaprasad A."/>
            <person name="Mourier T."/>
            <person name="Naeem R."/>
            <person name="Malas T.B."/>
            <person name="Moussa E."/>
            <person name="Panigrahi A."/>
            <person name="Vermont S.J."/>
            <person name="Otto T.D."/>
            <person name="Wastling J."/>
            <person name="Pain A."/>
        </authorList>
    </citation>
    <scope>NUCLEOTIDE SEQUENCE</scope>
    <source>
        <strain evidence="2">Liverpool</strain>
    </source>
</reference>
<dbReference type="AlphaFoldDB" id="A0A0F7U6V8"/>
<feature type="compositionally biased region" description="Low complexity" evidence="1">
    <location>
        <begin position="239"/>
        <end position="249"/>
    </location>
</feature>
<feature type="region of interest" description="Disordered" evidence="1">
    <location>
        <begin position="182"/>
        <end position="203"/>
    </location>
</feature>